<dbReference type="FunFam" id="3.90.226.10:FF:000004">
    <property type="entry name" value="Methylcrotonoyl-CoA carboxylase beta chain"/>
    <property type="match status" value="1"/>
</dbReference>
<evidence type="ECO:0000256" key="6">
    <source>
        <dbReference type="ARBA" id="ARBA00052347"/>
    </source>
</evidence>
<evidence type="ECO:0000259" key="8">
    <source>
        <dbReference type="PROSITE" id="PS50980"/>
    </source>
</evidence>
<protein>
    <recommendedName>
        <fullName evidence="3">methylcrotonoyl-CoA carboxylase</fullName>
        <ecNumber evidence="3">6.4.1.4</ecNumber>
    </recommendedName>
    <alternativeName>
        <fullName evidence="5">3-methylcrotonyl-CoA carboxylase 2</fullName>
    </alternativeName>
    <alternativeName>
        <fullName evidence="4">3-methylcrotonyl-CoA:carbon dioxide ligase subunit beta</fullName>
    </alternativeName>
</protein>
<comment type="similarity">
    <text evidence="1">Belongs to the AccD/PCCB family.</text>
</comment>
<dbReference type="GO" id="GO:0005739">
    <property type="term" value="C:mitochondrion"/>
    <property type="evidence" value="ECO:0007669"/>
    <property type="project" value="TreeGrafter"/>
</dbReference>
<dbReference type="RefSeq" id="XP_052942155.1">
    <property type="nucleotide sequence ID" value="XM_053089150.1"/>
</dbReference>
<dbReference type="EMBL" id="JAKWFO010000014">
    <property type="protein sequence ID" value="KAI9632378.1"/>
    <property type="molecule type" value="Genomic_DNA"/>
</dbReference>
<comment type="caution">
    <text evidence="10">The sequence shown here is derived from an EMBL/GenBank/DDBJ whole genome shotgun (WGS) entry which is preliminary data.</text>
</comment>
<evidence type="ECO:0000259" key="9">
    <source>
        <dbReference type="PROSITE" id="PS50989"/>
    </source>
</evidence>
<dbReference type="AlphaFoldDB" id="A0AA38H0Y8"/>
<keyword evidence="11" id="KW-1185">Reference proteome</keyword>
<comment type="pathway">
    <text evidence="2">Amino-acid degradation; L-leucine degradation; (S)-3-hydroxy-3-methylglutaryl-CoA from 3-isovaleryl-CoA: step 2/3.</text>
</comment>
<feature type="domain" description="CoA carboxyltransferase C-terminal" evidence="9">
    <location>
        <begin position="333"/>
        <end position="565"/>
    </location>
</feature>
<feature type="compositionally biased region" description="Gly residues" evidence="7">
    <location>
        <begin position="573"/>
        <end position="599"/>
    </location>
</feature>
<feature type="region of interest" description="Disordered" evidence="7">
    <location>
        <begin position="571"/>
        <end position="599"/>
    </location>
</feature>
<dbReference type="FunFam" id="3.90.226.10:FF:000046">
    <property type="entry name" value="Geranyl-CoA carboxylase beta subunit"/>
    <property type="match status" value="1"/>
</dbReference>
<dbReference type="Pfam" id="PF01039">
    <property type="entry name" value="Carboxyl_trans"/>
    <property type="match status" value="1"/>
</dbReference>
<feature type="compositionally biased region" description="Low complexity" evidence="7">
    <location>
        <begin position="1"/>
        <end position="19"/>
    </location>
</feature>
<dbReference type="InterPro" id="IPR029045">
    <property type="entry name" value="ClpP/crotonase-like_dom_sf"/>
</dbReference>
<dbReference type="InterPro" id="IPR045190">
    <property type="entry name" value="MCCB/AccD1-like"/>
</dbReference>
<evidence type="ECO:0000313" key="11">
    <source>
        <dbReference type="Proteomes" id="UP001164286"/>
    </source>
</evidence>
<dbReference type="InterPro" id="IPR011762">
    <property type="entry name" value="COA_CT_N"/>
</dbReference>
<feature type="compositionally biased region" description="Low complexity" evidence="7">
    <location>
        <begin position="36"/>
        <end position="50"/>
    </location>
</feature>
<evidence type="ECO:0000313" key="10">
    <source>
        <dbReference type="EMBL" id="KAI9632378.1"/>
    </source>
</evidence>
<comment type="catalytic activity">
    <reaction evidence="6">
        <text>3-methylbut-2-enoyl-CoA + hydrogencarbonate + ATP = 3-methyl-(2E)-glutaconyl-CoA + ADP + phosphate + H(+)</text>
        <dbReference type="Rhea" id="RHEA:13589"/>
        <dbReference type="ChEBI" id="CHEBI:15378"/>
        <dbReference type="ChEBI" id="CHEBI:17544"/>
        <dbReference type="ChEBI" id="CHEBI:30616"/>
        <dbReference type="ChEBI" id="CHEBI:43474"/>
        <dbReference type="ChEBI" id="CHEBI:57344"/>
        <dbReference type="ChEBI" id="CHEBI:57346"/>
        <dbReference type="ChEBI" id="CHEBI:456216"/>
        <dbReference type="EC" id="6.4.1.4"/>
    </reaction>
</comment>
<feature type="region of interest" description="Disordered" evidence="7">
    <location>
        <begin position="1"/>
        <end position="58"/>
    </location>
</feature>
<dbReference type="PROSITE" id="PS50989">
    <property type="entry name" value="COA_CT_CTER"/>
    <property type="match status" value="1"/>
</dbReference>
<organism evidence="10 11">
    <name type="scientific">Dioszegia hungarica</name>
    <dbReference type="NCBI Taxonomy" id="4972"/>
    <lineage>
        <taxon>Eukaryota</taxon>
        <taxon>Fungi</taxon>
        <taxon>Dikarya</taxon>
        <taxon>Basidiomycota</taxon>
        <taxon>Agaricomycotina</taxon>
        <taxon>Tremellomycetes</taxon>
        <taxon>Tremellales</taxon>
        <taxon>Bulleribasidiaceae</taxon>
        <taxon>Dioszegia</taxon>
    </lineage>
</organism>
<dbReference type="InterPro" id="IPR011763">
    <property type="entry name" value="COA_CT_C"/>
</dbReference>
<dbReference type="GO" id="GO:0004485">
    <property type="term" value="F:methylcrotonoyl-CoA carboxylase activity"/>
    <property type="evidence" value="ECO:0007669"/>
    <property type="project" value="UniProtKB-EC"/>
</dbReference>
<sequence>MPLLPRPRAALRLASPRRSGPSLTRTLIPQPPPSLSTPRSLPTSFLPSSSEARKNRTHMSSLLSTLDALRTTARAGGGAATTERWRARGTAKLTARERISALLDPASPFLELSPLAAHEVYPDPLPSAGIVTGIGVVEGRKVMVVANDPTVKGGAYHPLTVKKHLRAQEVALENRLPCVYLVESGGAALPYQSEVFPDHDHFGRIFYNMARMSGLGIPQISVVHGISVAGGAYMPAMSDVVIIVKNQGRIFLAGPPLVKAATGEIVDEETLGGGEMHTSVSGVADYLASSDGHAIRLAREAVRDLGKVGEHGRNVSVSSYLPSAGSGNGSQASGRQDLDAIIPADPRQSYDPREIISRLTDGSEFREFKAEYGKSIITGFAEIHGHTVGIIANNGVLLSPSALKSTHFIELCSQRQIPLLFLVNVSGYMVGEKAERGGIAKDGAKMVRAVARAKVPKFTVVTGGTYGAGNYGMCGRAYSPRFLWMWPNAKICVMGPDQLASVMQTVGGKKAKQSVEEQEKSFETLRGRIEKESSALYSTARIWDDGIIKPSDTRDVLGLALELADEEQAGRIAEGGGGNGGRGEIGAEGDSGGWGVFRM</sequence>
<evidence type="ECO:0000256" key="5">
    <source>
        <dbReference type="ARBA" id="ARBA00031404"/>
    </source>
</evidence>
<evidence type="ECO:0000256" key="1">
    <source>
        <dbReference type="ARBA" id="ARBA00006102"/>
    </source>
</evidence>
<dbReference type="EC" id="6.4.1.4" evidence="3"/>
<dbReference type="PANTHER" id="PTHR22855:SF13">
    <property type="entry name" value="METHYLCROTONOYL-COA CARBOXYLASE BETA CHAIN, MITOCHONDRIAL"/>
    <property type="match status" value="1"/>
</dbReference>
<gene>
    <name evidence="10" type="ORF">MKK02DRAFT_35334</name>
</gene>
<reference evidence="10" key="1">
    <citation type="journal article" date="2022" name="G3 (Bethesda)">
        <title>High quality genome of the basidiomycete yeast Dioszegia hungarica PDD-24b-2 isolated from cloud water.</title>
        <authorList>
            <person name="Jarrige D."/>
            <person name="Haridas S."/>
            <person name="Bleykasten-Grosshans C."/>
            <person name="Joly M."/>
            <person name="Nadalig T."/>
            <person name="Sancelme M."/>
            <person name="Vuilleumier S."/>
            <person name="Grigoriev I.V."/>
            <person name="Amato P."/>
            <person name="Bringel F."/>
        </authorList>
    </citation>
    <scope>NUCLEOTIDE SEQUENCE</scope>
    <source>
        <strain evidence="10">PDD-24b-2</strain>
    </source>
</reference>
<dbReference type="GO" id="GO:0016740">
    <property type="term" value="F:transferase activity"/>
    <property type="evidence" value="ECO:0007669"/>
    <property type="project" value="UniProtKB-KW"/>
</dbReference>
<keyword evidence="10" id="KW-0808">Transferase</keyword>
<dbReference type="PANTHER" id="PTHR22855">
    <property type="entry name" value="ACETYL, PROPIONYL, PYRUVATE, AND GLUTACONYL CARBOXYLASE-RELATED"/>
    <property type="match status" value="1"/>
</dbReference>
<evidence type="ECO:0000256" key="4">
    <source>
        <dbReference type="ARBA" id="ARBA00031237"/>
    </source>
</evidence>
<evidence type="ECO:0000256" key="2">
    <source>
        <dbReference type="ARBA" id="ARBA00025711"/>
    </source>
</evidence>
<evidence type="ECO:0000256" key="3">
    <source>
        <dbReference type="ARBA" id="ARBA00026116"/>
    </source>
</evidence>
<dbReference type="Gene3D" id="3.90.226.10">
    <property type="entry name" value="2-enoyl-CoA Hydratase, Chain A, domain 1"/>
    <property type="match status" value="2"/>
</dbReference>
<dbReference type="GO" id="GO:1905202">
    <property type="term" value="C:methylcrotonoyl-CoA carboxylase complex"/>
    <property type="evidence" value="ECO:0007669"/>
    <property type="project" value="TreeGrafter"/>
</dbReference>
<name>A0AA38H0Y8_9TREE</name>
<dbReference type="GO" id="GO:0006552">
    <property type="term" value="P:L-leucine catabolic process"/>
    <property type="evidence" value="ECO:0007669"/>
    <property type="project" value="TreeGrafter"/>
</dbReference>
<accession>A0AA38H0Y8</accession>
<dbReference type="InterPro" id="IPR034733">
    <property type="entry name" value="AcCoA_carboxyl_beta"/>
</dbReference>
<dbReference type="SUPFAM" id="SSF52096">
    <property type="entry name" value="ClpP/crotonase"/>
    <property type="match status" value="2"/>
</dbReference>
<evidence type="ECO:0000256" key="7">
    <source>
        <dbReference type="SAM" id="MobiDB-lite"/>
    </source>
</evidence>
<dbReference type="GeneID" id="77728355"/>
<dbReference type="Proteomes" id="UP001164286">
    <property type="component" value="Unassembled WGS sequence"/>
</dbReference>
<feature type="domain" description="CoA carboxyltransferase N-terminal" evidence="8">
    <location>
        <begin position="59"/>
        <end position="317"/>
    </location>
</feature>
<proteinExistence type="inferred from homology"/>
<dbReference type="PROSITE" id="PS50980">
    <property type="entry name" value="COA_CT_NTER"/>
    <property type="match status" value="1"/>
</dbReference>